<dbReference type="SUPFAM" id="SSF48452">
    <property type="entry name" value="TPR-like"/>
    <property type="match status" value="1"/>
</dbReference>
<accession>A0ABU6J4Z9</accession>
<sequence length="260" mass="28320">MSRIKFAVVLLAAAMAGCAQLPQQAGSNAAVVLSSTEAQSRYQQGLSDYRENRHDTALVELNAALASNQLTAQDTANAHKHIAFIHCMNGRELQCREQFQALLKVDPKFDLSVAEAGHPQWGPVWLSTKGAMEERLALTRGTSANATPGQQKLAEGIKEYEAGRYKESLAALQAALKAGLPARNDELRAHKYSAFIYCVTRRSKPCRNEFKKLFAKDAAFELLPSESGHPAWASIYRSEKAAVLKKAAPAPAQKKAKKAS</sequence>
<protein>
    <submittedName>
        <fullName evidence="2">TssQ family T6SS-associated lipoprotein</fullName>
    </submittedName>
</protein>
<dbReference type="InterPro" id="IPR011990">
    <property type="entry name" value="TPR-like_helical_dom_sf"/>
</dbReference>
<dbReference type="EMBL" id="JAWIIV010000003">
    <property type="protein sequence ID" value="MEC4718702.1"/>
    <property type="molecule type" value="Genomic_DNA"/>
</dbReference>
<evidence type="ECO:0000313" key="2">
    <source>
        <dbReference type="EMBL" id="MEC4718702.1"/>
    </source>
</evidence>
<dbReference type="InterPro" id="IPR047780">
    <property type="entry name" value="TssQ-like"/>
</dbReference>
<dbReference type="Proteomes" id="UP001352263">
    <property type="component" value="Unassembled WGS sequence"/>
</dbReference>
<keyword evidence="3" id="KW-1185">Reference proteome</keyword>
<gene>
    <name evidence="2" type="ORF">RY831_06055</name>
</gene>
<feature type="signal peptide" evidence="1">
    <location>
        <begin position="1"/>
        <end position="25"/>
    </location>
</feature>
<comment type="caution">
    <text evidence="2">The sequence shown here is derived from an EMBL/GenBank/DDBJ whole genome shotgun (WGS) entry which is preliminary data.</text>
</comment>
<dbReference type="RefSeq" id="WP_326505424.1">
    <property type="nucleotide sequence ID" value="NZ_JAWIIV010000003.1"/>
</dbReference>
<evidence type="ECO:0000256" key="1">
    <source>
        <dbReference type="SAM" id="SignalP"/>
    </source>
</evidence>
<evidence type="ECO:0000313" key="3">
    <source>
        <dbReference type="Proteomes" id="UP001352263"/>
    </source>
</evidence>
<organism evidence="2 3">
    <name type="scientific">Noviherbaspirillum album</name>
    <dbReference type="NCBI Taxonomy" id="3080276"/>
    <lineage>
        <taxon>Bacteria</taxon>
        <taxon>Pseudomonadati</taxon>
        <taxon>Pseudomonadota</taxon>
        <taxon>Betaproteobacteria</taxon>
        <taxon>Burkholderiales</taxon>
        <taxon>Oxalobacteraceae</taxon>
        <taxon>Noviherbaspirillum</taxon>
    </lineage>
</organism>
<keyword evidence="2" id="KW-0449">Lipoprotein</keyword>
<feature type="chain" id="PRO_5046747764" evidence="1">
    <location>
        <begin position="26"/>
        <end position="260"/>
    </location>
</feature>
<proteinExistence type="predicted"/>
<dbReference type="Gene3D" id="1.25.40.10">
    <property type="entry name" value="Tetratricopeptide repeat domain"/>
    <property type="match status" value="1"/>
</dbReference>
<name>A0ABU6J4Z9_9BURK</name>
<dbReference type="PROSITE" id="PS51257">
    <property type="entry name" value="PROKAR_LIPOPROTEIN"/>
    <property type="match status" value="1"/>
</dbReference>
<dbReference type="NCBIfam" id="NF038027">
    <property type="entry name" value="TssQ_fam"/>
    <property type="match status" value="2"/>
</dbReference>
<keyword evidence="1" id="KW-0732">Signal</keyword>
<reference evidence="2 3" key="1">
    <citation type="submission" date="2023-10" db="EMBL/GenBank/DDBJ databases">
        <title>Noviherbaspirillum sp. CPCC 100848 genome assembly.</title>
        <authorList>
            <person name="Li X.Y."/>
            <person name="Fang X.M."/>
        </authorList>
    </citation>
    <scope>NUCLEOTIDE SEQUENCE [LARGE SCALE GENOMIC DNA]</scope>
    <source>
        <strain evidence="2 3">CPCC 100848</strain>
    </source>
</reference>